<name>X1FL55_9ZZZZ</name>
<gene>
    <name evidence="1" type="ORF">S01H4_67092</name>
</gene>
<dbReference type="Gene3D" id="3.30.70.640">
    <property type="entry name" value="Molybdopterin cofactor biosynthesis C (MoaC) domain"/>
    <property type="match status" value="1"/>
</dbReference>
<sequence>LIKKFIKIKNGDFMKKISHINSEGKAKMVDVSTKPITHRVAKARGKI</sequence>
<organism evidence="1">
    <name type="scientific">marine sediment metagenome</name>
    <dbReference type="NCBI Taxonomy" id="412755"/>
    <lineage>
        <taxon>unclassified sequences</taxon>
        <taxon>metagenomes</taxon>
        <taxon>ecological metagenomes</taxon>
    </lineage>
</organism>
<reference evidence="1" key="1">
    <citation type="journal article" date="2014" name="Front. Microbiol.">
        <title>High frequency of phylogenetically diverse reductive dehalogenase-homologous genes in deep subseafloor sedimentary metagenomes.</title>
        <authorList>
            <person name="Kawai M."/>
            <person name="Futagami T."/>
            <person name="Toyoda A."/>
            <person name="Takaki Y."/>
            <person name="Nishi S."/>
            <person name="Hori S."/>
            <person name="Arai W."/>
            <person name="Tsubouchi T."/>
            <person name="Morono Y."/>
            <person name="Uchiyama I."/>
            <person name="Ito T."/>
            <person name="Fujiyama A."/>
            <person name="Inagaki F."/>
            <person name="Takami H."/>
        </authorList>
    </citation>
    <scope>NUCLEOTIDE SEQUENCE</scope>
    <source>
        <strain evidence="1">Expedition CK06-06</strain>
    </source>
</reference>
<dbReference type="AlphaFoldDB" id="X1FL55"/>
<feature type="non-terminal residue" evidence="1">
    <location>
        <position position="1"/>
    </location>
</feature>
<protein>
    <recommendedName>
        <fullName evidence="2">Molybdopterin cofactor biosynthesis C (MoaC) domain-containing protein</fullName>
    </recommendedName>
</protein>
<proteinExistence type="predicted"/>
<comment type="caution">
    <text evidence="1">The sequence shown here is derived from an EMBL/GenBank/DDBJ whole genome shotgun (WGS) entry which is preliminary data.</text>
</comment>
<feature type="non-terminal residue" evidence="1">
    <location>
        <position position="47"/>
    </location>
</feature>
<dbReference type="InterPro" id="IPR036522">
    <property type="entry name" value="MoaC_sf"/>
</dbReference>
<accession>X1FL55</accession>
<evidence type="ECO:0000313" key="1">
    <source>
        <dbReference type="EMBL" id="GAH30094.1"/>
    </source>
</evidence>
<dbReference type="EMBL" id="BART01041963">
    <property type="protein sequence ID" value="GAH30094.1"/>
    <property type="molecule type" value="Genomic_DNA"/>
</dbReference>
<evidence type="ECO:0008006" key="2">
    <source>
        <dbReference type="Google" id="ProtNLM"/>
    </source>
</evidence>
<dbReference type="GO" id="GO:0006777">
    <property type="term" value="P:Mo-molybdopterin cofactor biosynthetic process"/>
    <property type="evidence" value="ECO:0007669"/>
    <property type="project" value="InterPro"/>
</dbReference>